<evidence type="ECO:0000313" key="6">
    <source>
        <dbReference type="Proteomes" id="UP000006968"/>
    </source>
</evidence>
<proteinExistence type="predicted"/>
<gene>
    <name evidence="5" type="ORF">SU7_3495</name>
</gene>
<feature type="compositionally biased region" description="Polar residues" evidence="3">
    <location>
        <begin position="16"/>
        <end position="32"/>
    </location>
</feature>
<feature type="domain" description="RRM" evidence="4">
    <location>
        <begin position="316"/>
        <end position="387"/>
    </location>
</feature>
<organism evidence="5 6">
    <name type="scientific">Saccharomyces arboricola (strain H-6 / AS 2.3317 / CBS 10644)</name>
    <name type="common">Yeast</name>
    <dbReference type="NCBI Taxonomy" id="1160507"/>
    <lineage>
        <taxon>Eukaryota</taxon>
        <taxon>Fungi</taxon>
        <taxon>Dikarya</taxon>
        <taxon>Ascomycota</taxon>
        <taxon>Saccharomycotina</taxon>
        <taxon>Saccharomycetes</taxon>
        <taxon>Saccharomycetales</taxon>
        <taxon>Saccharomycetaceae</taxon>
        <taxon>Saccharomyces</taxon>
    </lineage>
</organism>
<dbReference type="AlphaFoldDB" id="J8PYF9"/>
<dbReference type="InterPro" id="IPR051186">
    <property type="entry name" value="RRM_HNRPC/RALY_subfam"/>
</dbReference>
<dbReference type="HOGENOM" id="CLU_016358_0_0_1"/>
<dbReference type="FunFam" id="3.30.70.330:FF:000662">
    <property type="entry name" value="Polyadenylated RNA binding protein"/>
    <property type="match status" value="1"/>
</dbReference>
<dbReference type="EMBL" id="ALIE01000192">
    <property type="protein sequence ID" value="EJS41471.1"/>
    <property type="molecule type" value="Genomic_DNA"/>
</dbReference>
<feature type="region of interest" description="Disordered" evidence="3">
    <location>
        <begin position="1"/>
        <end position="166"/>
    </location>
</feature>
<feature type="compositionally biased region" description="Acidic residues" evidence="3">
    <location>
        <begin position="33"/>
        <end position="147"/>
    </location>
</feature>
<dbReference type="InterPro" id="IPR000504">
    <property type="entry name" value="RRM_dom"/>
</dbReference>
<dbReference type="InterPro" id="IPR034167">
    <property type="entry name" value="Nab3_RRM"/>
</dbReference>
<evidence type="ECO:0000259" key="4">
    <source>
        <dbReference type="PROSITE" id="PS50102"/>
    </source>
</evidence>
<feature type="region of interest" description="Disordered" evidence="3">
    <location>
        <begin position="707"/>
        <end position="793"/>
    </location>
</feature>
<keyword evidence="6" id="KW-1185">Reference proteome</keyword>
<dbReference type="SUPFAM" id="SSF54928">
    <property type="entry name" value="RNA-binding domain, RBD"/>
    <property type="match status" value="1"/>
</dbReference>
<dbReference type="InterPro" id="IPR035979">
    <property type="entry name" value="RBD_domain_sf"/>
</dbReference>
<evidence type="ECO:0000256" key="3">
    <source>
        <dbReference type="SAM" id="MobiDB-lite"/>
    </source>
</evidence>
<evidence type="ECO:0000313" key="5">
    <source>
        <dbReference type="EMBL" id="EJS41471.1"/>
    </source>
</evidence>
<dbReference type="Proteomes" id="UP000006968">
    <property type="component" value="Chromosome XVI"/>
</dbReference>
<dbReference type="InterPro" id="IPR036621">
    <property type="entry name" value="Anticodon-bd_dom_sf"/>
</dbReference>
<dbReference type="CDD" id="cd12342">
    <property type="entry name" value="RRM_Nab3p"/>
    <property type="match status" value="1"/>
</dbReference>
<evidence type="ECO:0000256" key="1">
    <source>
        <dbReference type="ARBA" id="ARBA00022884"/>
    </source>
</evidence>
<feature type="compositionally biased region" description="Low complexity" evidence="3">
    <location>
        <begin position="707"/>
        <end position="718"/>
    </location>
</feature>
<feature type="compositionally biased region" description="Low complexity" evidence="3">
    <location>
        <begin position="752"/>
        <end position="776"/>
    </location>
</feature>
<evidence type="ECO:0000256" key="2">
    <source>
        <dbReference type="PROSITE-ProRule" id="PRU00176"/>
    </source>
</evidence>
<dbReference type="Gene3D" id="3.40.50.800">
    <property type="entry name" value="Anticodon-binding domain"/>
    <property type="match status" value="1"/>
</dbReference>
<name>J8PYF9_SACAR</name>
<sequence>MSDENDNVEVQDVPSPEQSIGSDSNVNESMNGSDDDEQGEFDAQDEEQEAEREEENEEQHELEDVNDEEVEDREDREGEEEEEEEGKEPKEIDDDGEEGAEEEEEEEDDGDDDKEEEEEEDSNNSEESESSGEEEEEDDGNHEENDEDKAKDRQTSLARETLQMEKNDVDEAVKKVTDEVNEESTSSFLLENVNYDLLQKQVKYIMDSNMLNLPQFQHLPQGEKMSAILAMLNSNSDTALSPPLQETAVTPATTNSTTGVRCVDQRKSPLSDAQRRMRFPRGDLSKPITEEEHDRYAAYLHGENKITEMHNIPPKSRLFIGNLPLKNVSKEDLFRIFSPYGHIMQINIKNAFGFIQFDNPQSVRDAIECESQEMNFGKKLILEVSSSNARPQFDHGDHGTNSSSTFISSAKRPFQTESGDMYNDDNAAGYKKSRRHAVSCNIFVKRTADRTYAIEVFNRFRDGTGLETDMIFLKPRMELGKLINDAAYNGVWGVVLVNKTHNVDVQTFYKGSQGETKFDEYISISADDAVAIFNNIKNNRNNSRPTDYRAMNHQQNVYGAPPLPVPSGPAVAPPPQANYYQGYGMPPPPPPQQQQQPYGQSYGVPPPSHDQGYGAQAQIPMTQNYGRYQSSIPAPPPPQQQIAQGYGRYQSAPAPQPPSQNPMDQQQLLSAIQNLPPNVVSNLLSMAQQQQQQPHAQQQLVGLIQSMQGQAPQQQQQQLGGYASMNPSSPPPMNNNYNGQNIPAKSPAPLMPHHNQTQPPQHQQQQHQQQQQQQQPAGNNVQSLLDSLAKLQK</sequence>
<feature type="region of interest" description="Disordered" evidence="3">
    <location>
        <begin position="556"/>
        <end position="614"/>
    </location>
</feature>
<dbReference type="Pfam" id="PF00076">
    <property type="entry name" value="RRM_1"/>
    <property type="match status" value="1"/>
</dbReference>
<dbReference type="PROSITE" id="PS50102">
    <property type="entry name" value="RRM"/>
    <property type="match status" value="1"/>
</dbReference>
<dbReference type="Gene3D" id="3.30.70.330">
    <property type="match status" value="1"/>
</dbReference>
<accession>J8PYF9</accession>
<dbReference type="PANTHER" id="PTHR13968:SF26">
    <property type="entry name" value="RRM DOMAIN-CONTAINING PROTEIN"/>
    <property type="match status" value="1"/>
</dbReference>
<comment type="caution">
    <text evidence="5">The sequence shown here is derived from an EMBL/GenBank/DDBJ whole genome shotgun (WGS) entry which is preliminary data.</text>
</comment>
<dbReference type="SMART" id="SM00360">
    <property type="entry name" value="RRM"/>
    <property type="match status" value="1"/>
</dbReference>
<dbReference type="PANTHER" id="PTHR13968">
    <property type="entry name" value="HETEROGENEOUS NUCLEAR RIBONUCLEOPROTEIN"/>
    <property type="match status" value="1"/>
</dbReference>
<dbReference type="InterPro" id="IPR012677">
    <property type="entry name" value="Nucleotide-bd_a/b_plait_sf"/>
</dbReference>
<protein>
    <submittedName>
        <fullName evidence="5">Nab3p</fullName>
    </submittedName>
</protein>
<keyword evidence="1 2" id="KW-0694">RNA-binding</keyword>
<feature type="compositionally biased region" description="Pro residues" evidence="3">
    <location>
        <begin position="561"/>
        <end position="576"/>
    </location>
</feature>
<feature type="compositionally biased region" description="Low complexity" evidence="3">
    <location>
        <begin position="593"/>
        <end position="603"/>
    </location>
</feature>
<dbReference type="OrthoDB" id="10044938at2759"/>
<dbReference type="SUPFAM" id="SSF52954">
    <property type="entry name" value="Class II aaRS ABD-related"/>
    <property type="match status" value="1"/>
</dbReference>
<dbReference type="GO" id="GO:0003723">
    <property type="term" value="F:RNA binding"/>
    <property type="evidence" value="ECO:0007669"/>
    <property type="project" value="UniProtKB-UniRule"/>
</dbReference>
<reference evidence="5 6" key="1">
    <citation type="journal article" date="2013" name="BMC Genomics">
        <title>High quality de novo sequencing and assembly of the Saccharomyces arboricolus genome.</title>
        <authorList>
            <person name="Liti G."/>
            <person name="Nguyen Ba A.N."/>
            <person name="Blythe M."/>
            <person name="Mueller C.A."/>
            <person name="Bergstroem A."/>
            <person name="Cubillos F.A."/>
            <person name="Dafhnis-Calas F."/>
            <person name="Khoshraftar S."/>
            <person name="Malla S."/>
            <person name="Mehta N."/>
            <person name="Siow C.C."/>
            <person name="Warringer J."/>
            <person name="Moses A.M."/>
            <person name="Louis E.J."/>
            <person name="Nieduszynski C.A."/>
        </authorList>
    </citation>
    <scope>NUCLEOTIDE SEQUENCE [LARGE SCALE GENOMIC DNA]</scope>
    <source>
        <strain evidence="6">H-6 / AS 2.3317 / CBS 10644</strain>
    </source>
</reference>